<protein>
    <submittedName>
        <fullName evidence="2">Uncharacterized protein</fullName>
    </submittedName>
</protein>
<dbReference type="AlphaFoldDB" id="A0A1Y1YSA8"/>
<gene>
    <name evidence="2" type="ORF">K493DRAFT_298672</name>
</gene>
<dbReference type="Proteomes" id="UP000193498">
    <property type="component" value="Unassembled WGS sequence"/>
</dbReference>
<evidence type="ECO:0000313" key="2">
    <source>
        <dbReference type="EMBL" id="ORY00859.1"/>
    </source>
</evidence>
<keyword evidence="1" id="KW-0472">Membrane</keyword>
<dbReference type="InParanoid" id="A0A1Y1YSA8"/>
<sequence length="113" mass="12843">MCGVGLYGISKDNIKLIRTFAIYYWVNVVVNIGVIVACSIFAFKRVTPVCKTEVDFGSCHKYYFAIALSSVIVSSIFAVINVFGAFVIWSYYRQSAIQNSYYSLNRDQDYDEN</sequence>
<dbReference type="EMBL" id="MCFE01000077">
    <property type="protein sequence ID" value="ORY00859.1"/>
    <property type="molecule type" value="Genomic_DNA"/>
</dbReference>
<organism evidence="2 3">
    <name type="scientific">Basidiobolus meristosporus CBS 931.73</name>
    <dbReference type="NCBI Taxonomy" id="1314790"/>
    <lineage>
        <taxon>Eukaryota</taxon>
        <taxon>Fungi</taxon>
        <taxon>Fungi incertae sedis</taxon>
        <taxon>Zoopagomycota</taxon>
        <taxon>Entomophthoromycotina</taxon>
        <taxon>Basidiobolomycetes</taxon>
        <taxon>Basidiobolales</taxon>
        <taxon>Basidiobolaceae</taxon>
        <taxon>Basidiobolus</taxon>
    </lineage>
</organism>
<keyword evidence="1" id="KW-1133">Transmembrane helix</keyword>
<evidence type="ECO:0000313" key="3">
    <source>
        <dbReference type="Proteomes" id="UP000193498"/>
    </source>
</evidence>
<comment type="caution">
    <text evidence="2">The sequence shown here is derived from an EMBL/GenBank/DDBJ whole genome shotgun (WGS) entry which is preliminary data.</text>
</comment>
<evidence type="ECO:0000256" key="1">
    <source>
        <dbReference type="SAM" id="Phobius"/>
    </source>
</evidence>
<keyword evidence="1" id="KW-0812">Transmembrane</keyword>
<keyword evidence="3" id="KW-1185">Reference proteome</keyword>
<feature type="transmembrane region" description="Helical" evidence="1">
    <location>
        <begin position="21"/>
        <end position="43"/>
    </location>
</feature>
<reference evidence="2 3" key="1">
    <citation type="submission" date="2016-07" db="EMBL/GenBank/DDBJ databases">
        <title>Pervasive Adenine N6-methylation of Active Genes in Fungi.</title>
        <authorList>
            <consortium name="DOE Joint Genome Institute"/>
            <person name="Mondo S.J."/>
            <person name="Dannebaum R.O."/>
            <person name="Kuo R.C."/>
            <person name="Labutti K."/>
            <person name="Haridas S."/>
            <person name="Kuo A."/>
            <person name="Salamov A."/>
            <person name="Ahrendt S.R."/>
            <person name="Lipzen A."/>
            <person name="Sullivan W."/>
            <person name="Andreopoulos W.B."/>
            <person name="Clum A."/>
            <person name="Lindquist E."/>
            <person name="Daum C."/>
            <person name="Ramamoorthy G.K."/>
            <person name="Gryganskyi A."/>
            <person name="Culley D."/>
            <person name="Magnuson J.K."/>
            <person name="James T.Y."/>
            <person name="O'Malley M.A."/>
            <person name="Stajich J.E."/>
            <person name="Spatafora J.W."/>
            <person name="Visel A."/>
            <person name="Grigoriev I.V."/>
        </authorList>
    </citation>
    <scope>NUCLEOTIDE SEQUENCE [LARGE SCALE GENOMIC DNA]</scope>
    <source>
        <strain evidence="2 3">CBS 931.73</strain>
    </source>
</reference>
<feature type="transmembrane region" description="Helical" evidence="1">
    <location>
        <begin position="63"/>
        <end position="92"/>
    </location>
</feature>
<name>A0A1Y1YSA8_9FUNG</name>
<accession>A0A1Y1YSA8</accession>
<proteinExistence type="predicted"/>